<dbReference type="Gene3D" id="3.40.720.10">
    <property type="entry name" value="Alkaline Phosphatase, subunit A"/>
    <property type="match status" value="1"/>
</dbReference>
<dbReference type="Pfam" id="PF01663">
    <property type="entry name" value="Phosphodiest"/>
    <property type="match status" value="1"/>
</dbReference>
<dbReference type="SUPFAM" id="SSF53649">
    <property type="entry name" value="Alkaline phosphatase-like"/>
    <property type="match status" value="1"/>
</dbReference>
<organism evidence="1 2">
    <name type="scientific">Alienimonas chondri</name>
    <dbReference type="NCBI Taxonomy" id="2681879"/>
    <lineage>
        <taxon>Bacteria</taxon>
        <taxon>Pseudomonadati</taxon>
        <taxon>Planctomycetota</taxon>
        <taxon>Planctomycetia</taxon>
        <taxon>Planctomycetales</taxon>
        <taxon>Planctomycetaceae</taxon>
        <taxon>Alienimonas</taxon>
    </lineage>
</organism>
<evidence type="ECO:0008006" key="3">
    <source>
        <dbReference type="Google" id="ProtNLM"/>
    </source>
</evidence>
<protein>
    <recommendedName>
        <fullName evidence="3">Alkaline phosphatase family protein</fullName>
    </recommendedName>
</protein>
<keyword evidence="2" id="KW-1185">Reference proteome</keyword>
<dbReference type="InterPro" id="IPR017850">
    <property type="entry name" value="Alkaline_phosphatase_core_sf"/>
</dbReference>
<proteinExistence type="predicted"/>
<evidence type="ECO:0000313" key="1">
    <source>
        <dbReference type="EMBL" id="NNJ24782.1"/>
    </source>
</evidence>
<dbReference type="Proteomes" id="UP000609651">
    <property type="component" value="Unassembled WGS sequence"/>
</dbReference>
<name>A0ABX1VBV8_9PLAN</name>
<sequence length="464" mass="50006">MSDGPVQPGPIGKRCVVLSIPGLRERDLAGMPRLTSLMKAGVTVPLEPDFPAVTCPVHAALTTGAAASEHGITANGFYWRDGTDVPERSKPGTVELWTAWDAAVQSPRVWDRLKDADESLTSAVWFPMPAKGATAETICTPAPIHNPDGSESLWCYTKPTELYGELMGELGHFPLMNFWGPLSAVKSSQWIADSAVLAQRTHPTRFAFIYLPHLDYGAQKFGPDSPEHDKAVGELDEVIGSLAAGLKEAFAGDEATWIVAGEYAITPVSGPVFLNTALRDAGFLTVEERDGHEYLNPATAGAFALCDHQLAHIYLDDPSQSARVMAALSQIDGIQSMSAKEGRGPMGMDHPRAGDIVVTADPDRWFAYYWWTDEAKAPPFARTVDIHRKPGYDPVEMFLKPGTRETPLDASLVKGSHGLTRKTGGGAATDTVLLISDPDLRPAGGPARHAEIPDLVFRCLTDVS</sequence>
<reference evidence="1 2" key="1">
    <citation type="journal article" date="2020" name="Syst. Appl. Microbiol.">
        <title>Alienimonas chondri sp. nov., a novel planctomycete isolated from the biofilm of the red alga Chondrus crispus.</title>
        <authorList>
            <person name="Vitorino I."/>
            <person name="Albuquerque L."/>
            <person name="Wiegand S."/>
            <person name="Kallscheuer N."/>
            <person name="da Costa M.S."/>
            <person name="Lobo-da-Cunha A."/>
            <person name="Jogler C."/>
            <person name="Lage O.M."/>
        </authorList>
    </citation>
    <scope>NUCLEOTIDE SEQUENCE [LARGE SCALE GENOMIC DNA]</scope>
    <source>
        <strain evidence="1 2">LzC2</strain>
    </source>
</reference>
<accession>A0ABX1VBV8</accession>
<comment type="caution">
    <text evidence="1">The sequence shown here is derived from an EMBL/GenBank/DDBJ whole genome shotgun (WGS) entry which is preliminary data.</text>
</comment>
<evidence type="ECO:0000313" key="2">
    <source>
        <dbReference type="Proteomes" id="UP000609651"/>
    </source>
</evidence>
<dbReference type="EMBL" id="WTPX01000016">
    <property type="protein sequence ID" value="NNJ24782.1"/>
    <property type="molecule type" value="Genomic_DNA"/>
</dbReference>
<dbReference type="PANTHER" id="PTHR10151">
    <property type="entry name" value="ECTONUCLEOTIDE PYROPHOSPHATASE/PHOSPHODIESTERASE"/>
    <property type="match status" value="1"/>
</dbReference>
<dbReference type="RefSeq" id="WP_171184089.1">
    <property type="nucleotide sequence ID" value="NZ_WTPX01000016.1"/>
</dbReference>
<dbReference type="InterPro" id="IPR002591">
    <property type="entry name" value="Phosphodiest/P_Trfase"/>
</dbReference>
<gene>
    <name evidence="1" type="ORF">LzC2_08420</name>
</gene>
<dbReference type="PANTHER" id="PTHR10151:SF120">
    <property type="entry name" value="BIS(5'-ADENOSYL)-TRIPHOSPHATASE"/>
    <property type="match status" value="1"/>
</dbReference>